<comment type="caution">
    <text evidence="1">The sequence shown here is derived from an EMBL/GenBank/DDBJ whole genome shotgun (WGS) entry which is preliminary data.</text>
</comment>
<protein>
    <submittedName>
        <fullName evidence="1">ATPAF2</fullName>
    </submittedName>
</protein>
<dbReference type="Proteomes" id="UP000593567">
    <property type="component" value="Unassembled WGS sequence"/>
</dbReference>
<dbReference type="OrthoDB" id="5673at2759"/>
<evidence type="ECO:0000313" key="1">
    <source>
        <dbReference type="EMBL" id="KAF6021647.1"/>
    </source>
</evidence>
<reference evidence="1" key="1">
    <citation type="submission" date="2020-06" db="EMBL/GenBank/DDBJ databases">
        <title>Draft genome of Bugula neritina, a colonial animal packing powerful symbionts and potential medicines.</title>
        <authorList>
            <person name="Rayko M."/>
        </authorList>
    </citation>
    <scope>NUCLEOTIDE SEQUENCE [LARGE SCALE GENOMIC DNA]</scope>
    <source>
        <strain evidence="1">Kwan_BN1</strain>
    </source>
</reference>
<organism evidence="1 2">
    <name type="scientific">Bugula neritina</name>
    <name type="common">Brown bryozoan</name>
    <name type="synonym">Sertularia neritina</name>
    <dbReference type="NCBI Taxonomy" id="10212"/>
    <lineage>
        <taxon>Eukaryota</taxon>
        <taxon>Metazoa</taxon>
        <taxon>Spiralia</taxon>
        <taxon>Lophotrochozoa</taxon>
        <taxon>Bryozoa</taxon>
        <taxon>Gymnolaemata</taxon>
        <taxon>Cheilostomatida</taxon>
        <taxon>Flustrina</taxon>
        <taxon>Buguloidea</taxon>
        <taxon>Bugulidae</taxon>
        <taxon>Bugula</taxon>
    </lineage>
</organism>
<dbReference type="PANTHER" id="PTHR21013:SF10">
    <property type="entry name" value="ATP SYNTHASE MITOCHONDRIAL F1 COMPLEX ASSEMBLY FACTOR 2"/>
    <property type="match status" value="1"/>
</dbReference>
<dbReference type="InterPro" id="IPR042272">
    <property type="entry name" value="ATP12_ATP_synth-F1-assembly_N"/>
</dbReference>
<dbReference type="GO" id="GO:0005739">
    <property type="term" value="C:mitochondrion"/>
    <property type="evidence" value="ECO:0007669"/>
    <property type="project" value="TreeGrafter"/>
</dbReference>
<proteinExistence type="predicted"/>
<dbReference type="PANTHER" id="PTHR21013">
    <property type="entry name" value="ATP SYNTHASE MITOCHONDRIAL F1 COMPLEX ASSEMBLY FACTOR 2/ATP12 PROTEIN, MITOCHONDRIAL PRECURSOR"/>
    <property type="match status" value="1"/>
</dbReference>
<dbReference type="AlphaFoldDB" id="A0A7J7J6U6"/>
<dbReference type="EMBL" id="VXIV02002985">
    <property type="protein sequence ID" value="KAF6021647.1"/>
    <property type="molecule type" value="Genomic_DNA"/>
</dbReference>
<gene>
    <name evidence="1" type="ORF">EB796_020039</name>
</gene>
<sequence>MFRCLICARHISNYGSTAAVVIAEASTFLKHRTMHTTAYRPSSFIGKDLKKFYKTARITQATNKPGHYEINLDTRKLKTPVGNIFQIPGESLAMAVAAEWNSQKDTIKRHSMHIVSAAK</sequence>
<dbReference type="SUPFAM" id="SSF160909">
    <property type="entry name" value="ATP12-like"/>
    <property type="match status" value="1"/>
</dbReference>
<accession>A0A7J7J6U6</accession>
<keyword evidence="2" id="KW-1185">Reference proteome</keyword>
<dbReference type="Gene3D" id="3.30.2180.10">
    <property type="entry name" value="ATP12-like"/>
    <property type="match status" value="1"/>
</dbReference>
<name>A0A7J7J6U6_BUGNE</name>
<evidence type="ECO:0000313" key="2">
    <source>
        <dbReference type="Proteomes" id="UP000593567"/>
    </source>
</evidence>
<dbReference type="InterPro" id="IPR011419">
    <property type="entry name" value="ATP12_ATP_synth-F1-assembly"/>
</dbReference>
<dbReference type="Pfam" id="PF07542">
    <property type="entry name" value="ATP12"/>
    <property type="match status" value="1"/>
</dbReference>
<dbReference type="GO" id="GO:0033615">
    <property type="term" value="P:mitochondrial proton-transporting ATP synthase complex assembly"/>
    <property type="evidence" value="ECO:0007669"/>
    <property type="project" value="TreeGrafter"/>
</dbReference>